<dbReference type="PANTHER" id="PTHR36925:SF1">
    <property type="entry name" value="COBALT-PRECORRIN-6A REDUCTASE"/>
    <property type="match status" value="1"/>
</dbReference>
<comment type="caution">
    <text evidence="4">The sequence shown here is derived from an EMBL/GenBank/DDBJ whole genome shotgun (WGS) entry which is preliminary data.</text>
</comment>
<dbReference type="Pfam" id="PF02571">
    <property type="entry name" value="CbiJ"/>
    <property type="match status" value="1"/>
</dbReference>
<protein>
    <submittedName>
        <fullName evidence="4">Cobalt-precorrin-6A reductase</fullName>
        <ecNumber evidence="4">1.3.1.106</ecNumber>
    </submittedName>
</protein>
<evidence type="ECO:0000313" key="5">
    <source>
        <dbReference type="Proteomes" id="UP000734511"/>
    </source>
</evidence>
<comment type="pathway">
    <text evidence="1">Cofactor biosynthesis; adenosylcobalamin biosynthesis.</text>
</comment>
<accession>A0ABX0ZYD8</accession>
<evidence type="ECO:0000313" key="4">
    <source>
        <dbReference type="EMBL" id="NJP46448.1"/>
    </source>
</evidence>
<dbReference type="GO" id="GO:0016491">
    <property type="term" value="F:oxidoreductase activity"/>
    <property type="evidence" value="ECO:0007669"/>
    <property type="project" value="UniProtKB-KW"/>
</dbReference>
<dbReference type="NCBIfam" id="TIGR00715">
    <property type="entry name" value="precor6x_red"/>
    <property type="match status" value="1"/>
</dbReference>
<dbReference type="InterPro" id="IPR003723">
    <property type="entry name" value="Precorrin-6x_reduct"/>
</dbReference>
<dbReference type="PROSITE" id="PS51014">
    <property type="entry name" value="COBK_CBIJ"/>
    <property type="match status" value="1"/>
</dbReference>
<dbReference type="PANTHER" id="PTHR36925">
    <property type="entry name" value="COBALT-PRECORRIN-6A REDUCTASE"/>
    <property type="match status" value="1"/>
</dbReference>
<evidence type="ECO:0000256" key="1">
    <source>
        <dbReference type="ARBA" id="ARBA00004953"/>
    </source>
</evidence>
<keyword evidence="2" id="KW-0169">Cobalamin biosynthesis</keyword>
<keyword evidence="5" id="KW-1185">Reference proteome</keyword>
<dbReference type="EMBL" id="JAATEJ010000021">
    <property type="protein sequence ID" value="NJP46448.1"/>
    <property type="molecule type" value="Genomic_DNA"/>
</dbReference>
<name>A0ABX0ZYD8_9ACTN</name>
<proteinExistence type="predicted"/>
<dbReference type="Proteomes" id="UP000734511">
    <property type="component" value="Unassembled WGS sequence"/>
</dbReference>
<gene>
    <name evidence="4" type="ORF">HCN08_24000</name>
</gene>
<evidence type="ECO:0000256" key="3">
    <source>
        <dbReference type="ARBA" id="ARBA00023002"/>
    </source>
</evidence>
<dbReference type="NCBIfam" id="NF005968">
    <property type="entry name" value="PRK08057.1-2"/>
    <property type="match status" value="1"/>
</dbReference>
<dbReference type="RefSeq" id="WP_167985332.1">
    <property type="nucleotide sequence ID" value="NZ_JAATEJ010000021.1"/>
</dbReference>
<reference evidence="4 5" key="1">
    <citation type="submission" date="2020-03" db="EMBL/GenBank/DDBJ databases">
        <title>WGS of actinomycetes isolated from Thailand.</title>
        <authorList>
            <person name="Thawai C."/>
        </authorList>
    </citation>
    <scope>NUCLEOTIDE SEQUENCE [LARGE SCALE GENOMIC DNA]</scope>
    <source>
        <strain evidence="4 5">PRB2-1</strain>
    </source>
</reference>
<keyword evidence="3 4" id="KW-0560">Oxidoreductase</keyword>
<sequence length="242" mass="25060">MRVLLLGGTSEARVLAGLLAAEPGIDVTSSLAGATSDPRLPPGRTRSGGFGGAAGMAGWLREHRAGALVDATHPFAATVSRHAATAARTADVPLLALRRPGWTPGPGDAWHWADTAAHAAALLPALGRRPFLTTGRRDLAAFAALPLDFLIRTVTPPPPPLPARHRLVLGRGPYPLDGERALLRAHRADVLVTKDSGGPAAKLAAAREAAVPVLLLRRPPAPPGVPAAATPEAAAQWLRDLR</sequence>
<evidence type="ECO:0000256" key="2">
    <source>
        <dbReference type="ARBA" id="ARBA00022573"/>
    </source>
</evidence>
<dbReference type="EC" id="1.3.1.106" evidence="4"/>
<organism evidence="4 5">
    <name type="scientific">Actinacidiphila epipremni</name>
    <dbReference type="NCBI Taxonomy" id="2053013"/>
    <lineage>
        <taxon>Bacteria</taxon>
        <taxon>Bacillati</taxon>
        <taxon>Actinomycetota</taxon>
        <taxon>Actinomycetes</taxon>
        <taxon>Kitasatosporales</taxon>
        <taxon>Streptomycetaceae</taxon>
        <taxon>Actinacidiphila</taxon>
    </lineage>
</organism>